<dbReference type="AlphaFoldDB" id="A0A6J1BWD5"/>
<dbReference type="RefSeq" id="XP_022133332.1">
    <property type="nucleotide sequence ID" value="XM_022277640.1"/>
</dbReference>
<dbReference type="Pfam" id="PF12706">
    <property type="entry name" value="Lactamase_B_2"/>
    <property type="match status" value="1"/>
</dbReference>
<dbReference type="PANTHER" id="PTHR46504:SF2">
    <property type="entry name" value="TRNASE Z TRZ1"/>
    <property type="match status" value="1"/>
</dbReference>
<evidence type="ECO:0000259" key="2">
    <source>
        <dbReference type="Pfam" id="PF12706"/>
    </source>
</evidence>
<keyword evidence="3" id="KW-1185">Reference proteome</keyword>
<accession>A0A6J1BWD5</accession>
<dbReference type="GeneID" id="111005940"/>
<protein>
    <submittedName>
        <fullName evidence="4">TRNase Z TRZ1</fullName>
    </submittedName>
</protein>
<reference evidence="4" key="1">
    <citation type="submission" date="2025-08" db="UniProtKB">
        <authorList>
            <consortium name="RefSeq"/>
        </authorList>
    </citation>
    <scope>IDENTIFICATION</scope>
    <source>
        <strain evidence="4">OHB3-1</strain>
    </source>
</reference>
<evidence type="ECO:0000313" key="3">
    <source>
        <dbReference type="Proteomes" id="UP000504603"/>
    </source>
</evidence>
<feature type="region of interest" description="Disordered" evidence="1">
    <location>
        <begin position="1"/>
        <end position="20"/>
    </location>
</feature>
<dbReference type="InterPro" id="IPR001279">
    <property type="entry name" value="Metallo-B-lactamas"/>
</dbReference>
<dbReference type="SUPFAM" id="SSF56281">
    <property type="entry name" value="Metallo-hydrolase/oxidoreductase"/>
    <property type="match status" value="1"/>
</dbReference>
<organism evidence="3 4">
    <name type="scientific">Momordica charantia</name>
    <name type="common">Bitter gourd</name>
    <name type="synonym">Balsam pear</name>
    <dbReference type="NCBI Taxonomy" id="3673"/>
    <lineage>
        <taxon>Eukaryota</taxon>
        <taxon>Viridiplantae</taxon>
        <taxon>Streptophyta</taxon>
        <taxon>Embryophyta</taxon>
        <taxon>Tracheophyta</taxon>
        <taxon>Spermatophyta</taxon>
        <taxon>Magnoliopsida</taxon>
        <taxon>eudicotyledons</taxon>
        <taxon>Gunneridae</taxon>
        <taxon>Pentapetalae</taxon>
        <taxon>rosids</taxon>
        <taxon>fabids</taxon>
        <taxon>Cucurbitales</taxon>
        <taxon>Cucurbitaceae</taxon>
        <taxon>Momordiceae</taxon>
        <taxon>Momordica</taxon>
    </lineage>
</organism>
<feature type="domain" description="Metallo-beta-lactamase" evidence="2">
    <location>
        <begin position="65"/>
        <end position="265"/>
    </location>
</feature>
<proteinExistence type="predicted"/>
<dbReference type="Gene3D" id="3.60.15.10">
    <property type="entry name" value="Ribonuclease Z/Hydroxyacylglutathione hydrolase-like"/>
    <property type="match status" value="1"/>
</dbReference>
<sequence>METGTGSSSKSSDSDPMEAKKGMQIEGYPIKGLSIGGHETCVIFPTLNLAFDIGRCPQKAIGQNFLFISHGHMDHIGGLPLYVATRGLYNMEPPTIILPKSIKTDVENLLEVHRRLDHSELRCNLIGLDVGEELSLRRDLKARAFKTYHVIQSQGYLVYSVKQKLKKEYLGLSGNEIKKLRLSGVEVTYTISEPEVAFTGDTTSDFIVDENNIDVLRAKILVMESTFLENKVTVEHAREYGHTHLLEIINHADKFKNKAVLLIHFSARYTTEEIQQTIAALPPPLAGRVFALTEGF</sequence>
<dbReference type="KEGG" id="mcha:111005940"/>
<evidence type="ECO:0000313" key="4">
    <source>
        <dbReference type="RefSeq" id="XP_022133332.1"/>
    </source>
</evidence>
<dbReference type="PANTHER" id="PTHR46504">
    <property type="entry name" value="TRNASE Z TRZ1"/>
    <property type="match status" value="1"/>
</dbReference>
<dbReference type="InterPro" id="IPR036866">
    <property type="entry name" value="RibonucZ/Hydroxyglut_hydro"/>
</dbReference>
<dbReference type="Proteomes" id="UP000504603">
    <property type="component" value="Unplaced"/>
</dbReference>
<evidence type="ECO:0000256" key="1">
    <source>
        <dbReference type="SAM" id="MobiDB-lite"/>
    </source>
</evidence>
<dbReference type="OrthoDB" id="527344at2759"/>
<name>A0A6J1BWD5_MOMCH</name>
<gene>
    <name evidence="4" type="primary">LOC111005940</name>
</gene>